<dbReference type="PROSITE" id="PS51257">
    <property type="entry name" value="PROKAR_LIPOPROTEIN"/>
    <property type="match status" value="1"/>
</dbReference>
<dbReference type="RefSeq" id="WP_112899484.1">
    <property type="nucleotide sequence ID" value="NZ_CP030750.1"/>
</dbReference>
<name>A0AAD0LAE6_PSEPU</name>
<evidence type="ECO:0000313" key="1">
    <source>
        <dbReference type="EMBL" id="AXA27421.1"/>
    </source>
</evidence>
<organism evidence="1 2">
    <name type="scientific">Pseudomonas putida</name>
    <name type="common">Arthrobacter siderocapsulatus</name>
    <dbReference type="NCBI Taxonomy" id="303"/>
    <lineage>
        <taxon>Bacteria</taxon>
        <taxon>Pseudomonadati</taxon>
        <taxon>Pseudomonadota</taxon>
        <taxon>Gammaproteobacteria</taxon>
        <taxon>Pseudomonadales</taxon>
        <taxon>Pseudomonadaceae</taxon>
        <taxon>Pseudomonas</taxon>
    </lineage>
</organism>
<protein>
    <recommendedName>
        <fullName evidence="3">Lipoprotein</fullName>
    </recommendedName>
</protein>
<dbReference type="AlphaFoldDB" id="A0AAD0LAE6"/>
<sequence length="243" mass="26282">MRHALPLALAALLLGGCASHKPEDFNGTWINQDAIDAAVKGDSLRKALSSHGPVFEWKIDVASQQARYSNGFEAAEGSLVAADKQWQANFEGGQSEQLSLDGDELQTTDASGAKQTFVRSKPETPADAPLGGSFEKALYKAYLGGEWKIVEGPGQGAKVRFADDGGVTGLPDLDRYALCLAGDCATMGGDNDSLWLERDQRGAPWVFKRDDDKLEIFRAVNRAQPDEMPELAAGARQWVLERD</sequence>
<evidence type="ECO:0000313" key="2">
    <source>
        <dbReference type="Proteomes" id="UP000251617"/>
    </source>
</evidence>
<gene>
    <name evidence="1" type="ORF">C1S65_26125</name>
</gene>
<accession>A0AAD0LAE6</accession>
<dbReference type="Proteomes" id="UP000251617">
    <property type="component" value="Chromosome"/>
</dbReference>
<dbReference type="EMBL" id="CP030750">
    <property type="protein sequence ID" value="AXA27421.1"/>
    <property type="molecule type" value="Genomic_DNA"/>
</dbReference>
<reference evidence="1 2" key="1">
    <citation type="submission" date="2018-06" db="EMBL/GenBank/DDBJ databases">
        <title>The genome of Pseudomonas putida NX-1, a lignin degrader.</title>
        <authorList>
            <person name="Xu Z."/>
        </authorList>
    </citation>
    <scope>NUCLEOTIDE SEQUENCE [LARGE SCALE GENOMIC DNA]</scope>
    <source>
        <strain evidence="1 2">NX-1</strain>
    </source>
</reference>
<evidence type="ECO:0008006" key="3">
    <source>
        <dbReference type="Google" id="ProtNLM"/>
    </source>
</evidence>
<proteinExistence type="predicted"/>